<dbReference type="InterPro" id="IPR016181">
    <property type="entry name" value="Acyl_CoA_acyltransferase"/>
</dbReference>
<feature type="domain" description="N-acetyltransferase" evidence="1">
    <location>
        <begin position="112"/>
        <end position="190"/>
    </location>
</feature>
<protein>
    <submittedName>
        <fullName evidence="2">Acetyltransferase</fullName>
    </submittedName>
</protein>
<dbReference type="Pfam" id="PF13508">
    <property type="entry name" value="Acetyltransf_7"/>
    <property type="match status" value="1"/>
</dbReference>
<evidence type="ECO:0000259" key="1">
    <source>
        <dbReference type="PROSITE" id="PS51186"/>
    </source>
</evidence>
<evidence type="ECO:0000313" key="2">
    <source>
        <dbReference type="EMBL" id="ERP38733.1"/>
    </source>
</evidence>
<dbReference type="OrthoDB" id="5319888at2"/>
<dbReference type="EMBL" id="ASJR01000005">
    <property type="protein sequence ID" value="ERP38733.1"/>
    <property type="molecule type" value="Genomic_DNA"/>
</dbReference>
<dbReference type="SUPFAM" id="SSF55729">
    <property type="entry name" value="Acyl-CoA N-acyltransferases (Nat)"/>
    <property type="match status" value="1"/>
</dbReference>
<reference evidence="2 3" key="1">
    <citation type="journal article" date="2013" name="Environ. Microbiol.">
        <title>Genome analysis of Chitinivibrio alkaliphilus gen. nov., sp. nov., a novel extremely haloalkaliphilic anaerobic chitinolytic bacterium from the candidate phylum Termite Group 3.</title>
        <authorList>
            <person name="Sorokin D.Y."/>
            <person name="Gumerov V.M."/>
            <person name="Rakitin A.L."/>
            <person name="Beletsky A.V."/>
            <person name="Damste J.S."/>
            <person name="Muyzer G."/>
            <person name="Mardanov A.V."/>
            <person name="Ravin N.V."/>
        </authorList>
    </citation>
    <scope>NUCLEOTIDE SEQUENCE [LARGE SCALE GENOMIC DNA]</scope>
    <source>
        <strain evidence="2 3">ACht1</strain>
    </source>
</reference>
<dbReference type="Proteomes" id="UP000017148">
    <property type="component" value="Unassembled WGS sequence"/>
</dbReference>
<organism evidence="2 3">
    <name type="scientific">Chitinivibrio alkaliphilus ACht1</name>
    <dbReference type="NCBI Taxonomy" id="1313304"/>
    <lineage>
        <taxon>Bacteria</taxon>
        <taxon>Pseudomonadati</taxon>
        <taxon>Fibrobacterota</taxon>
        <taxon>Chitinivibrionia</taxon>
        <taxon>Chitinivibrionales</taxon>
        <taxon>Chitinivibrionaceae</taxon>
        <taxon>Chitinivibrio</taxon>
    </lineage>
</organism>
<dbReference type="InterPro" id="IPR000182">
    <property type="entry name" value="GNAT_dom"/>
</dbReference>
<name>U7DAY6_9BACT</name>
<dbReference type="PANTHER" id="PTHR42791">
    <property type="entry name" value="GNAT FAMILY ACETYLTRANSFERASE"/>
    <property type="match status" value="1"/>
</dbReference>
<keyword evidence="3" id="KW-1185">Reference proteome</keyword>
<dbReference type="InterPro" id="IPR052523">
    <property type="entry name" value="Trichothecene_AcTrans"/>
</dbReference>
<dbReference type="PROSITE" id="PS51186">
    <property type="entry name" value="GNAT"/>
    <property type="match status" value="1"/>
</dbReference>
<comment type="caution">
    <text evidence="2">The sequence shown here is derived from an EMBL/GenBank/DDBJ whole genome shotgun (WGS) entry which is preliminary data.</text>
</comment>
<dbReference type="GO" id="GO:0016747">
    <property type="term" value="F:acyltransferase activity, transferring groups other than amino-acyl groups"/>
    <property type="evidence" value="ECO:0007669"/>
    <property type="project" value="InterPro"/>
</dbReference>
<keyword evidence="2" id="KW-0808">Transferase</keyword>
<dbReference type="CDD" id="cd04301">
    <property type="entry name" value="NAT_SF"/>
    <property type="match status" value="1"/>
</dbReference>
<dbReference type="AlphaFoldDB" id="U7DAY6"/>
<proteinExistence type="predicted"/>
<accession>U7DAY6</accession>
<dbReference type="PANTHER" id="PTHR42791:SF1">
    <property type="entry name" value="N-ACETYLTRANSFERASE DOMAIN-CONTAINING PROTEIN"/>
    <property type="match status" value="1"/>
</dbReference>
<gene>
    <name evidence="2" type="ORF">CALK_0751</name>
</gene>
<sequence>MERATRADLSLIVHILSTCFYHDPYIRWLLMTEKKESLPIHHLMRCIADILFRVGDIYVTPGREGVALWDTEASSLFSVQTLPAYLRLILHLGPQRFIRAYTASTETAKRLPEGPYTHLFMIAVLPQYRRHGWARSLISPMTEDSRTHPLYVETATEQNRKMYESLGFIWFDTIYLDTKSPLYFLRKTLPS</sequence>
<dbReference type="Gene3D" id="3.40.630.30">
    <property type="match status" value="1"/>
</dbReference>
<evidence type="ECO:0000313" key="3">
    <source>
        <dbReference type="Proteomes" id="UP000017148"/>
    </source>
</evidence>
<dbReference type="RefSeq" id="WP_022636268.1">
    <property type="nucleotide sequence ID" value="NZ_ASJR01000005.1"/>
</dbReference>
<dbReference type="eggNOG" id="COG0456">
    <property type="taxonomic scope" value="Bacteria"/>
</dbReference>
<dbReference type="STRING" id="1313304.CALK_0751"/>